<keyword evidence="2" id="KW-0805">Transcription regulation</keyword>
<comment type="similarity">
    <text evidence="1">Belongs to the LysR transcriptional regulatory family.</text>
</comment>
<keyword evidence="7" id="KW-1185">Reference proteome</keyword>
<dbReference type="OrthoDB" id="9796526at2"/>
<evidence type="ECO:0000256" key="3">
    <source>
        <dbReference type="ARBA" id="ARBA00023125"/>
    </source>
</evidence>
<dbReference type="SUPFAM" id="SSF53850">
    <property type="entry name" value="Periplasmic binding protein-like II"/>
    <property type="match status" value="1"/>
</dbReference>
<dbReference type="HOGENOM" id="CLU_039613_2_0_5"/>
<dbReference type="Pfam" id="PF03466">
    <property type="entry name" value="LysR_substrate"/>
    <property type="match status" value="1"/>
</dbReference>
<dbReference type="GO" id="GO:0006351">
    <property type="term" value="P:DNA-templated transcription"/>
    <property type="evidence" value="ECO:0007669"/>
    <property type="project" value="TreeGrafter"/>
</dbReference>
<dbReference type="SUPFAM" id="SSF46785">
    <property type="entry name" value="Winged helix' DNA-binding domain"/>
    <property type="match status" value="1"/>
</dbReference>
<dbReference type="GO" id="GO:0043565">
    <property type="term" value="F:sequence-specific DNA binding"/>
    <property type="evidence" value="ECO:0007669"/>
    <property type="project" value="TreeGrafter"/>
</dbReference>
<accession>S9QZ62</accession>
<dbReference type="InterPro" id="IPR000847">
    <property type="entry name" value="LysR_HTH_N"/>
</dbReference>
<comment type="caution">
    <text evidence="6">The sequence shown here is derived from an EMBL/GenBank/DDBJ whole genome shotgun (WGS) entry which is preliminary data.</text>
</comment>
<dbReference type="GO" id="GO:0003700">
    <property type="term" value="F:DNA-binding transcription factor activity"/>
    <property type="evidence" value="ECO:0007669"/>
    <property type="project" value="InterPro"/>
</dbReference>
<proteinExistence type="inferred from homology"/>
<evidence type="ECO:0000256" key="4">
    <source>
        <dbReference type="ARBA" id="ARBA00023163"/>
    </source>
</evidence>
<dbReference type="PROSITE" id="PS50931">
    <property type="entry name" value="HTH_LYSR"/>
    <property type="match status" value="1"/>
</dbReference>
<dbReference type="PANTHER" id="PTHR30537">
    <property type="entry name" value="HTH-TYPE TRANSCRIPTIONAL REGULATOR"/>
    <property type="match status" value="1"/>
</dbReference>
<dbReference type="InterPro" id="IPR036390">
    <property type="entry name" value="WH_DNA-bd_sf"/>
</dbReference>
<dbReference type="InterPro" id="IPR058163">
    <property type="entry name" value="LysR-type_TF_proteobact-type"/>
</dbReference>
<dbReference type="Proteomes" id="UP000015346">
    <property type="component" value="Unassembled WGS sequence"/>
</dbReference>
<dbReference type="AlphaFoldDB" id="S9QZ62"/>
<keyword evidence="3" id="KW-0238">DNA-binding</keyword>
<dbReference type="Pfam" id="PF00126">
    <property type="entry name" value="HTH_1"/>
    <property type="match status" value="1"/>
</dbReference>
<dbReference type="Gene3D" id="3.40.190.290">
    <property type="match status" value="1"/>
</dbReference>
<dbReference type="InterPro" id="IPR005119">
    <property type="entry name" value="LysR_subst-bd"/>
</dbReference>
<dbReference type="RefSeq" id="WP_021097986.1">
    <property type="nucleotide sequence ID" value="NZ_KE557321.1"/>
</dbReference>
<dbReference type="InterPro" id="IPR036388">
    <property type="entry name" value="WH-like_DNA-bd_sf"/>
</dbReference>
<dbReference type="EMBL" id="AOLV01000019">
    <property type="protein sequence ID" value="EPX84902.1"/>
    <property type="molecule type" value="Genomic_DNA"/>
</dbReference>
<reference evidence="6 7" key="1">
    <citation type="journal article" date="2013" name="Stand. Genomic Sci.">
        <title>Genome sequence of the reddish-pigmented Rubellimicrobium thermophilum type strain (DSM 16684(T)), a member of the Roseobacter clade.</title>
        <authorList>
            <person name="Fiebig A."/>
            <person name="Riedel T."/>
            <person name="Gronow S."/>
            <person name="Petersen J."/>
            <person name="Klenk H.P."/>
            <person name="Goker M."/>
        </authorList>
    </citation>
    <scope>NUCLEOTIDE SEQUENCE [LARGE SCALE GENOMIC DNA]</scope>
    <source>
        <strain evidence="6 7">DSM 16684</strain>
    </source>
</reference>
<dbReference type="PANTHER" id="PTHR30537:SF3">
    <property type="entry name" value="TRANSCRIPTIONAL REGULATORY PROTEIN"/>
    <property type="match status" value="1"/>
</dbReference>
<evidence type="ECO:0000313" key="7">
    <source>
        <dbReference type="Proteomes" id="UP000015346"/>
    </source>
</evidence>
<evidence type="ECO:0000256" key="1">
    <source>
        <dbReference type="ARBA" id="ARBA00009437"/>
    </source>
</evidence>
<dbReference type="PATRIC" id="fig|1123069.3.peg.1867"/>
<gene>
    <name evidence="6" type="ORF">ruthe_01899</name>
</gene>
<evidence type="ECO:0000259" key="5">
    <source>
        <dbReference type="PROSITE" id="PS50931"/>
    </source>
</evidence>
<dbReference type="STRING" id="1123069.ruthe_01899"/>
<evidence type="ECO:0000313" key="6">
    <source>
        <dbReference type="EMBL" id="EPX84902.1"/>
    </source>
</evidence>
<dbReference type="Gene3D" id="1.10.10.10">
    <property type="entry name" value="Winged helix-like DNA-binding domain superfamily/Winged helix DNA-binding domain"/>
    <property type="match status" value="1"/>
</dbReference>
<feature type="domain" description="HTH lysR-type" evidence="5">
    <location>
        <begin position="1"/>
        <end position="58"/>
    </location>
</feature>
<keyword evidence="4" id="KW-0804">Transcription</keyword>
<sequence>MSWDEIRTAYQVARLGTVSAAAEVLGVHHATVIRHVDALEGRLGVRLFQRHARGYTPTEAGQELLRVAARVDDGFSQMAVRIKGQEATGELVVTALPSLVPRLAPLLAEFQDRNPGLTVRLLAAERLFRLESGEAHIAIRAGIDPPAQPDNVVQPLARIRFHLVAAKEYLDRHGRPKDEAELAAHRFVGLDGDGGRAPFNHWIEALAPGRIAFRTSGDPAMLEAICGGAGIGFASLQDSAARSCLQEVLPHRPDWAVPLWLVTHVDLHRSPKVQAASRLLKEGARGWTG</sequence>
<protein>
    <submittedName>
        <fullName evidence="6">Transcriptional regulator</fullName>
    </submittedName>
</protein>
<evidence type="ECO:0000256" key="2">
    <source>
        <dbReference type="ARBA" id="ARBA00023015"/>
    </source>
</evidence>
<organism evidence="6 7">
    <name type="scientific">Rubellimicrobium thermophilum DSM 16684</name>
    <dbReference type="NCBI Taxonomy" id="1123069"/>
    <lineage>
        <taxon>Bacteria</taxon>
        <taxon>Pseudomonadati</taxon>
        <taxon>Pseudomonadota</taxon>
        <taxon>Alphaproteobacteria</taxon>
        <taxon>Rhodobacterales</taxon>
        <taxon>Roseobacteraceae</taxon>
        <taxon>Rubellimicrobium</taxon>
    </lineage>
</organism>
<name>S9QZ62_9RHOB</name>